<accession>A0AAD1VV98</accession>
<sequence length="190" mass="20437">MNVAGLCAEVGRGYMAYPSSRSPCSITGSPSDLASVCIGTSLCATVLLGNLRRLLRCHIGAFSTGSVGEFWWGPGSGLPRENLLIRGGACWSFLLVICFKKDQRVCSAQTQYPAILCWGQEDTRLPPYWKSRRRVCQLGWLCSALPLTPGSFPGVDQVRSEGSGGVTGLLPESRLPPPPGDYQDALATKR</sequence>
<feature type="region of interest" description="Disordered" evidence="1">
    <location>
        <begin position="159"/>
        <end position="190"/>
    </location>
</feature>
<name>A0AAD1VV98_PELCU</name>
<protein>
    <submittedName>
        <fullName evidence="2">Uncharacterized protein</fullName>
    </submittedName>
</protein>
<dbReference type="Proteomes" id="UP001295444">
    <property type="component" value="Chromosome 02"/>
</dbReference>
<dbReference type="EMBL" id="OW240913">
    <property type="protein sequence ID" value="CAH2254438.1"/>
    <property type="molecule type" value="Genomic_DNA"/>
</dbReference>
<dbReference type="AlphaFoldDB" id="A0AAD1VV98"/>
<evidence type="ECO:0000313" key="3">
    <source>
        <dbReference type="Proteomes" id="UP001295444"/>
    </source>
</evidence>
<proteinExistence type="predicted"/>
<reference evidence="2" key="1">
    <citation type="submission" date="2022-03" db="EMBL/GenBank/DDBJ databases">
        <authorList>
            <person name="Alioto T."/>
            <person name="Alioto T."/>
            <person name="Gomez Garrido J."/>
        </authorList>
    </citation>
    <scope>NUCLEOTIDE SEQUENCE</scope>
</reference>
<organism evidence="2 3">
    <name type="scientific">Pelobates cultripes</name>
    <name type="common">Western spadefoot toad</name>
    <dbReference type="NCBI Taxonomy" id="61616"/>
    <lineage>
        <taxon>Eukaryota</taxon>
        <taxon>Metazoa</taxon>
        <taxon>Chordata</taxon>
        <taxon>Craniata</taxon>
        <taxon>Vertebrata</taxon>
        <taxon>Euteleostomi</taxon>
        <taxon>Amphibia</taxon>
        <taxon>Batrachia</taxon>
        <taxon>Anura</taxon>
        <taxon>Pelobatoidea</taxon>
        <taxon>Pelobatidae</taxon>
        <taxon>Pelobates</taxon>
    </lineage>
</organism>
<gene>
    <name evidence="2" type="ORF">PECUL_23A024359</name>
</gene>
<evidence type="ECO:0000313" key="2">
    <source>
        <dbReference type="EMBL" id="CAH2254438.1"/>
    </source>
</evidence>
<keyword evidence="3" id="KW-1185">Reference proteome</keyword>
<evidence type="ECO:0000256" key="1">
    <source>
        <dbReference type="SAM" id="MobiDB-lite"/>
    </source>
</evidence>